<dbReference type="Pfam" id="PF01135">
    <property type="entry name" value="PCMT"/>
    <property type="match status" value="1"/>
</dbReference>
<dbReference type="OrthoDB" id="9807766at2"/>
<evidence type="ECO:0000256" key="7">
    <source>
        <dbReference type="ARBA" id="ARBA00022679"/>
    </source>
</evidence>
<dbReference type="InterPro" id="IPR029063">
    <property type="entry name" value="SAM-dependent_MTases_sf"/>
</dbReference>
<organism evidence="12 13">
    <name type="scientific">Microvirga subterranea</name>
    <dbReference type="NCBI Taxonomy" id="186651"/>
    <lineage>
        <taxon>Bacteria</taxon>
        <taxon>Pseudomonadati</taxon>
        <taxon>Pseudomonadota</taxon>
        <taxon>Alphaproteobacteria</taxon>
        <taxon>Hyphomicrobiales</taxon>
        <taxon>Methylobacteriaceae</taxon>
        <taxon>Microvirga</taxon>
    </lineage>
</organism>
<dbReference type="Proteomes" id="UP000254925">
    <property type="component" value="Unassembled WGS sequence"/>
</dbReference>
<evidence type="ECO:0000256" key="11">
    <source>
        <dbReference type="ARBA" id="ARBA00031350"/>
    </source>
</evidence>
<keyword evidence="7 12" id="KW-0808">Transferase</keyword>
<evidence type="ECO:0000256" key="4">
    <source>
        <dbReference type="ARBA" id="ARBA00013346"/>
    </source>
</evidence>
<evidence type="ECO:0000256" key="1">
    <source>
        <dbReference type="ARBA" id="ARBA00004496"/>
    </source>
</evidence>
<evidence type="ECO:0000256" key="2">
    <source>
        <dbReference type="ARBA" id="ARBA00005369"/>
    </source>
</evidence>
<protein>
    <recommendedName>
        <fullName evidence="4">Protein-L-isoaspartate O-methyltransferase</fullName>
        <ecNumber evidence="3">2.1.1.77</ecNumber>
    </recommendedName>
    <alternativeName>
        <fullName evidence="11">L-isoaspartyl protein carboxyl methyltransferase</fullName>
    </alternativeName>
    <alternativeName>
        <fullName evidence="9">Protein L-isoaspartyl methyltransferase</fullName>
    </alternativeName>
    <alternativeName>
        <fullName evidence="10">Protein-beta-aspartate methyltransferase</fullName>
    </alternativeName>
</protein>
<keyword evidence="5" id="KW-0963">Cytoplasm</keyword>
<comment type="similarity">
    <text evidence="2">Belongs to the methyltransferase superfamily. L-isoaspartyl/D-aspartyl protein methyltransferase family.</text>
</comment>
<comment type="subcellular location">
    <subcellularLocation>
        <location evidence="1">Cytoplasm</location>
    </subcellularLocation>
</comment>
<dbReference type="GO" id="GO:0005737">
    <property type="term" value="C:cytoplasm"/>
    <property type="evidence" value="ECO:0007669"/>
    <property type="project" value="UniProtKB-SubCell"/>
</dbReference>
<evidence type="ECO:0000256" key="10">
    <source>
        <dbReference type="ARBA" id="ARBA00031323"/>
    </source>
</evidence>
<evidence type="ECO:0000256" key="9">
    <source>
        <dbReference type="ARBA" id="ARBA00030757"/>
    </source>
</evidence>
<proteinExistence type="inferred from homology"/>
<dbReference type="RefSeq" id="WP_114770709.1">
    <property type="nucleotide sequence ID" value="NZ_QQBB01000005.1"/>
</dbReference>
<dbReference type="PANTHER" id="PTHR11579">
    <property type="entry name" value="PROTEIN-L-ISOASPARTATE O-METHYLTRANSFERASE"/>
    <property type="match status" value="1"/>
</dbReference>
<dbReference type="Gene3D" id="3.40.50.150">
    <property type="entry name" value="Vaccinia Virus protein VP39"/>
    <property type="match status" value="1"/>
</dbReference>
<dbReference type="AlphaFoldDB" id="A0A370HJE3"/>
<dbReference type="SUPFAM" id="SSF53335">
    <property type="entry name" value="S-adenosyl-L-methionine-dependent methyltransferases"/>
    <property type="match status" value="1"/>
</dbReference>
<keyword evidence="6 12" id="KW-0489">Methyltransferase</keyword>
<dbReference type="PANTHER" id="PTHR11579:SF0">
    <property type="entry name" value="PROTEIN-L-ISOASPARTATE(D-ASPARTATE) O-METHYLTRANSFERASE"/>
    <property type="match status" value="1"/>
</dbReference>
<dbReference type="EC" id="2.1.1.77" evidence="3"/>
<evidence type="ECO:0000313" key="12">
    <source>
        <dbReference type="EMBL" id="RDI58702.1"/>
    </source>
</evidence>
<evidence type="ECO:0000313" key="13">
    <source>
        <dbReference type="Proteomes" id="UP000254925"/>
    </source>
</evidence>
<sequence length="297" mass="32193">MNHGIAFDDEALSAIRRAYARQMLAVAGIADDPALEDAFAAVPRESFLGPPPWRMVAHGGYRELPSSDPVVAYQDINFALAAERGVNNGSPSLHARWLHHAGLKAGSRVAHIGAGTGYYTALIAHLVGPEGRVTAVEFDPDLARLAQRNLSDRANVTVVQGDGADWPRETVDCVYVNFLVQRPADAWVERLDRGGRLILPLGVPRPKRSPGGGTHTLHGAGLCVERTGAGFAVRWLGPAFFVYAEGALAESSEDDALKTAFEKGGVEFVRSLRWKEAGKPGRCWFRTPDWSLSYDEP</sequence>
<dbReference type="GO" id="GO:0032259">
    <property type="term" value="P:methylation"/>
    <property type="evidence" value="ECO:0007669"/>
    <property type="project" value="UniProtKB-KW"/>
</dbReference>
<name>A0A370HJE3_9HYPH</name>
<keyword evidence="8" id="KW-0949">S-adenosyl-L-methionine</keyword>
<evidence type="ECO:0000256" key="3">
    <source>
        <dbReference type="ARBA" id="ARBA00011890"/>
    </source>
</evidence>
<dbReference type="CDD" id="cd02440">
    <property type="entry name" value="AdoMet_MTases"/>
    <property type="match status" value="1"/>
</dbReference>
<evidence type="ECO:0000256" key="6">
    <source>
        <dbReference type="ARBA" id="ARBA00022603"/>
    </source>
</evidence>
<reference evidence="12 13" key="1">
    <citation type="submission" date="2018-07" db="EMBL/GenBank/DDBJ databases">
        <title>Genomic Encyclopedia of Type Strains, Phase IV (KMG-IV): sequencing the most valuable type-strain genomes for metagenomic binning, comparative biology and taxonomic classification.</title>
        <authorList>
            <person name="Goeker M."/>
        </authorList>
    </citation>
    <scope>NUCLEOTIDE SEQUENCE [LARGE SCALE GENOMIC DNA]</scope>
    <source>
        <strain evidence="12 13">DSM 14364</strain>
    </source>
</reference>
<dbReference type="EMBL" id="QQBB01000005">
    <property type="protein sequence ID" value="RDI58702.1"/>
    <property type="molecule type" value="Genomic_DNA"/>
</dbReference>
<evidence type="ECO:0000256" key="5">
    <source>
        <dbReference type="ARBA" id="ARBA00022490"/>
    </source>
</evidence>
<gene>
    <name evidence="12" type="ORF">DES45_105225</name>
</gene>
<evidence type="ECO:0000256" key="8">
    <source>
        <dbReference type="ARBA" id="ARBA00022691"/>
    </source>
</evidence>
<dbReference type="GO" id="GO:0004719">
    <property type="term" value="F:protein-L-isoaspartate (D-aspartate) O-methyltransferase activity"/>
    <property type="evidence" value="ECO:0007669"/>
    <property type="project" value="UniProtKB-EC"/>
</dbReference>
<comment type="caution">
    <text evidence="12">The sequence shown here is derived from an EMBL/GenBank/DDBJ whole genome shotgun (WGS) entry which is preliminary data.</text>
</comment>
<keyword evidence="13" id="KW-1185">Reference proteome</keyword>
<accession>A0A370HJE3</accession>
<dbReference type="InterPro" id="IPR000682">
    <property type="entry name" value="PCMT"/>
</dbReference>